<feature type="domain" description="HTH tetR-type" evidence="3">
    <location>
        <begin position="15"/>
        <end position="75"/>
    </location>
</feature>
<proteinExistence type="predicted"/>
<accession>A0A366CX29</accession>
<dbReference type="AlphaFoldDB" id="A0A366CX29"/>
<comment type="caution">
    <text evidence="4">The sequence shown here is derived from an EMBL/GenBank/DDBJ whole genome shotgun (WGS) entry which is preliminary data.</text>
</comment>
<evidence type="ECO:0000256" key="1">
    <source>
        <dbReference type="ARBA" id="ARBA00023125"/>
    </source>
</evidence>
<dbReference type="InterPro" id="IPR050109">
    <property type="entry name" value="HTH-type_TetR-like_transc_reg"/>
</dbReference>
<dbReference type="PROSITE" id="PS50977">
    <property type="entry name" value="HTH_TETR_2"/>
    <property type="match status" value="1"/>
</dbReference>
<dbReference type="InterPro" id="IPR001647">
    <property type="entry name" value="HTH_TetR"/>
</dbReference>
<dbReference type="SUPFAM" id="SSF46689">
    <property type="entry name" value="Homeodomain-like"/>
    <property type="match status" value="1"/>
</dbReference>
<evidence type="ECO:0000259" key="3">
    <source>
        <dbReference type="PROSITE" id="PS50977"/>
    </source>
</evidence>
<evidence type="ECO:0000313" key="5">
    <source>
        <dbReference type="Proteomes" id="UP000252586"/>
    </source>
</evidence>
<evidence type="ECO:0000313" key="4">
    <source>
        <dbReference type="EMBL" id="RBO82391.1"/>
    </source>
</evidence>
<reference evidence="4 5" key="1">
    <citation type="submission" date="2018-06" db="EMBL/GenBank/DDBJ databases">
        <title>Genomic Encyclopedia of Type Strains, Phase IV (KMG-IV): sequencing the most valuable type-strain genomes for metagenomic binning, comparative biology and taxonomic classification.</title>
        <authorList>
            <person name="Goeker M."/>
        </authorList>
    </citation>
    <scope>NUCLEOTIDE SEQUENCE [LARGE SCALE GENOMIC DNA]</scope>
    <source>
        <strain evidence="4 5">DSM 44599</strain>
    </source>
</reference>
<dbReference type="STRING" id="1210090.GCA_001613185_05396"/>
<dbReference type="Pfam" id="PF00440">
    <property type="entry name" value="TetR_N"/>
    <property type="match status" value="1"/>
</dbReference>
<dbReference type="PANTHER" id="PTHR30055">
    <property type="entry name" value="HTH-TYPE TRANSCRIPTIONAL REGULATOR RUTR"/>
    <property type="match status" value="1"/>
</dbReference>
<dbReference type="GO" id="GO:0000976">
    <property type="term" value="F:transcription cis-regulatory region binding"/>
    <property type="evidence" value="ECO:0007669"/>
    <property type="project" value="TreeGrafter"/>
</dbReference>
<dbReference type="RefSeq" id="WP_067512495.1">
    <property type="nucleotide sequence ID" value="NZ_QNRE01000023.1"/>
</dbReference>
<evidence type="ECO:0000256" key="2">
    <source>
        <dbReference type="PROSITE-ProRule" id="PRU00335"/>
    </source>
</evidence>
<name>A0A366CX29_9NOCA</name>
<protein>
    <submittedName>
        <fullName evidence="4">TetR family transcriptional regulator</fullName>
    </submittedName>
</protein>
<dbReference type="EMBL" id="QNRE01000023">
    <property type="protein sequence ID" value="RBO82391.1"/>
    <property type="molecule type" value="Genomic_DNA"/>
</dbReference>
<dbReference type="GO" id="GO:0003700">
    <property type="term" value="F:DNA-binding transcription factor activity"/>
    <property type="evidence" value="ECO:0007669"/>
    <property type="project" value="TreeGrafter"/>
</dbReference>
<feature type="DNA-binding region" description="H-T-H motif" evidence="2">
    <location>
        <begin position="38"/>
        <end position="57"/>
    </location>
</feature>
<keyword evidence="1 2" id="KW-0238">DNA-binding</keyword>
<organism evidence="4 5">
    <name type="scientific">Nocardia puris</name>
    <dbReference type="NCBI Taxonomy" id="208602"/>
    <lineage>
        <taxon>Bacteria</taxon>
        <taxon>Bacillati</taxon>
        <taxon>Actinomycetota</taxon>
        <taxon>Actinomycetes</taxon>
        <taxon>Mycobacteriales</taxon>
        <taxon>Nocardiaceae</taxon>
        <taxon>Nocardia</taxon>
    </lineage>
</organism>
<dbReference type="Proteomes" id="UP000252586">
    <property type="component" value="Unassembled WGS sequence"/>
</dbReference>
<keyword evidence="5" id="KW-1185">Reference proteome</keyword>
<gene>
    <name evidence="4" type="ORF">DFR74_1238</name>
</gene>
<sequence length="203" mass="22650">MPSPAETSPDVSAADTIEERILDGALAQFERVGVKKSTIEDIARRAGVDRVTVYRRIGSRDDVVRAVTAREVRRLLTELDEIPERHETLDDIVADVFVTVITRWRTHPLIERLLALEPERLLGQVTTEGGPPFLMSVTTTVAILRRAVERGLCPDHPDLTDRVEIACRVVHSLIVQPVGAIDLDSAERLDSFARTYLVPILSR</sequence>
<dbReference type="Gene3D" id="1.10.357.10">
    <property type="entry name" value="Tetracycline Repressor, domain 2"/>
    <property type="match status" value="1"/>
</dbReference>
<dbReference type="PANTHER" id="PTHR30055:SF153">
    <property type="entry name" value="HTH-TYPE TRANSCRIPTIONAL REPRESSOR RV3405C"/>
    <property type="match status" value="1"/>
</dbReference>
<dbReference type="InterPro" id="IPR009057">
    <property type="entry name" value="Homeodomain-like_sf"/>
</dbReference>